<evidence type="ECO:0000313" key="2">
    <source>
        <dbReference type="Proteomes" id="UP000011668"/>
    </source>
</evidence>
<dbReference type="Proteomes" id="UP000011668">
    <property type="component" value="Unassembled WGS sequence"/>
</dbReference>
<evidence type="ECO:0000313" key="1">
    <source>
        <dbReference type="EMBL" id="ELU36812.1"/>
    </source>
</evidence>
<organism evidence="1 2">
    <name type="scientific">Thanatephorus cucumeris (strain AG1-IA)</name>
    <name type="common">Rice sheath blight fungus</name>
    <name type="synonym">Rhizoctonia solani</name>
    <dbReference type="NCBI Taxonomy" id="983506"/>
    <lineage>
        <taxon>Eukaryota</taxon>
        <taxon>Fungi</taxon>
        <taxon>Dikarya</taxon>
        <taxon>Basidiomycota</taxon>
        <taxon>Agaricomycotina</taxon>
        <taxon>Agaricomycetes</taxon>
        <taxon>Cantharellales</taxon>
        <taxon>Ceratobasidiaceae</taxon>
        <taxon>Rhizoctonia</taxon>
        <taxon>Rhizoctonia solani AG-1</taxon>
    </lineage>
</organism>
<protein>
    <submittedName>
        <fullName evidence="1">Uncharacterized protein</fullName>
    </submittedName>
</protein>
<dbReference type="EMBL" id="AFRT01003043">
    <property type="protein sequence ID" value="ELU36812.1"/>
    <property type="molecule type" value="Genomic_DNA"/>
</dbReference>
<dbReference type="AlphaFoldDB" id="L8WJB9"/>
<keyword evidence="2" id="KW-1185">Reference proteome</keyword>
<gene>
    <name evidence="1" type="ORF">AG1IA_09159</name>
</gene>
<name>L8WJB9_THACA</name>
<reference evidence="1 2" key="1">
    <citation type="journal article" date="2013" name="Nat. Commun.">
        <title>The evolution and pathogenic mechanisms of the rice sheath blight pathogen.</title>
        <authorList>
            <person name="Zheng A."/>
            <person name="Lin R."/>
            <person name="Xu L."/>
            <person name="Qin P."/>
            <person name="Tang C."/>
            <person name="Ai P."/>
            <person name="Zhang D."/>
            <person name="Liu Y."/>
            <person name="Sun Z."/>
            <person name="Feng H."/>
            <person name="Wang Y."/>
            <person name="Chen Y."/>
            <person name="Liang X."/>
            <person name="Fu R."/>
            <person name="Li Q."/>
            <person name="Zhang J."/>
            <person name="Yu X."/>
            <person name="Xie Z."/>
            <person name="Ding L."/>
            <person name="Guan P."/>
            <person name="Tang J."/>
            <person name="Liang Y."/>
            <person name="Wang S."/>
            <person name="Deng Q."/>
            <person name="Li S."/>
            <person name="Zhu J."/>
            <person name="Wang L."/>
            <person name="Liu H."/>
            <person name="Li P."/>
        </authorList>
    </citation>
    <scope>NUCLEOTIDE SEQUENCE [LARGE SCALE GENOMIC DNA]</scope>
    <source>
        <strain evidence="2">AG-1 IA</strain>
    </source>
</reference>
<proteinExistence type="predicted"/>
<accession>L8WJB9</accession>
<dbReference type="HOGENOM" id="CLU_3070337_0_0_1"/>
<sequence length="53" mass="6232">MRTLCVWTRTAFGVVYLRSRDDHQCSEKCCSSVCRFCDMLLYCTAEYGHTTQR</sequence>
<comment type="caution">
    <text evidence="1">The sequence shown here is derived from an EMBL/GenBank/DDBJ whole genome shotgun (WGS) entry which is preliminary data.</text>
</comment>